<comment type="similarity">
    <text evidence="2">Belongs to the peptidase S9A family.</text>
</comment>
<evidence type="ECO:0000256" key="3">
    <source>
        <dbReference type="ARBA" id="ARBA00011897"/>
    </source>
</evidence>
<keyword evidence="7" id="KW-0732">Signal</keyword>
<dbReference type="InterPro" id="IPR001375">
    <property type="entry name" value="Peptidase_S9_cat"/>
</dbReference>
<gene>
    <name evidence="10" type="ORF">Q765_14135</name>
</gene>
<dbReference type="eggNOG" id="COG1505">
    <property type="taxonomic scope" value="Bacteria"/>
</dbReference>
<dbReference type="Pfam" id="PF00326">
    <property type="entry name" value="Peptidase_S9"/>
    <property type="match status" value="1"/>
</dbReference>
<evidence type="ECO:0000256" key="2">
    <source>
        <dbReference type="ARBA" id="ARBA00005228"/>
    </source>
</evidence>
<dbReference type="SUPFAM" id="SSF50993">
    <property type="entry name" value="Peptidase/esterase 'gauge' domain"/>
    <property type="match status" value="1"/>
</dbReference>
<sequence>MKHLYLFIVLLPLFTLAQNYPVTKKTTQNVTKHGKTYKDDYTWLENMRSPEVTAWVAAQNKVSGAHINMVNDKVFSLPTITKYEAQTDFHIPRKERLYYYSLLRYSDEEQQTASLGYKKKLDGNFINLVNPNYFYSGKTVNVLSYEPSVTSKTLAYKLMIDGSDQHEVRFVTIANGKKLPDVIKNAKFGGMAWKGDEGIFYNKNTNASQFAADSTFQVFYHKLGTDVVGDKLIFDASSIKGQTYYFTSNDGTRLFLYVADKEEAKVDYFYADLTKDTFELKKFLDNVPPDFEISGYNNGRIYISSKESNWGDVRSFDPDNPAEKKVIISQYQNQLLTDTYFFKDRIVCKYKNADGNYLMLFDYSGKFIKKIQTPKAMDVTLAGNDYYDKDVFFYVKSYTIPPILFTLNLDTGAYDRYVSQTFNKTTAPFPVDYFESRSTTYTSRDGVKVPITIVYKKGLVLDGNNPTLLEAYGGFGTVNEPHYDNGLIYFLNNGGVYAYAEVRGGGDKGRQWHRNGMGLKKINTVNDFIDAAEYLIAQRYTSPNRLGITGASQGGLLVGATMVKRPELFKVAVPKVGVYDMAKFHDYTIGRFHYDEYGDPEVAAEFAAMMEYSPYHNIKDDVNYPTTLIITSDNDDRVPPVHSFKFAARLQNRAAQTNPIYLKTLSQSGHYGVMTNEDDKLKDKAAFYSFLLYHLSK</sequence>
<dbReference type="STRING" id="1121895.GCA_000378485_03697"/>
<dbReference type="GO" id="GO:0005829">
    <property type="term" value="C:cytosol"/>
    <property type="evidence" value="ECO:0007669"/>
    <property type="project" value="TreeGrafter"/>
</dbReference>
<dbReference type="InterPro" id="IPR029058">
    <property type="entry name" value="AB_hydrolase_fold"/>
</dbReference>
<feature type="domain" description="Peptidase S9A N-terminal" evidence="9">
    <location>
        <begin position="21"/>
        <end position="415"/>
    </location>
</feature>
<dbReference type="InterPro" id="IPR023302">
    <property type="entry name" value="Pept_S9A_N"/>
</dbReference>
<dbReference type="RefSeq" id="WP_020214872.1">
    <property type="nucleotide sequence ID" value="NZ_JRLX01000016.1"/>
</dbReference>
<dbReference type="GO" id="GO:0070012">
    <property type="term" value="F:oligopeptidase activity"/>
    <property type="evidence" value="ECO:0007669"/>
    <property type="project" value="TreeGrafter"/>
</dbReference>
<keyword evidence="5" id="KW-0378">Hydrolase</keyword>
<feature type="chain" id="PRO_5001991778" description="prolyl oligopeptidase" evidence="7">
    <location>
        <begin position="18"/>
        <end position="697"/>
    </location>
</feature>
<dbReference type="GO" id="GO:0004252">
    <property type="term" value="F:serine-type endopeptidase activity"/>
    <property type="evidence" value="ECO:0007669"/>
    <property type="project" value="UniProtKB-EC"/>
</dbReference>
<dbReference type="Proteomes" id="UP000030152">
    <property type="component" value="Unassembled WGS sequence"/>
</dbReference>
<feature type="signal peptide" evidence="7">
    <location>
        <begin position="1"/>
        <end position="17"/>
    </location>
</feature>
<comment type="caution">
    <text evidence="10">The sequence shown here is derived from an EMBL/GenBank/DDBJ whole genome shotgun (WGS) entry which is preliminary data.</text>
</comment>
<dbReference type="PANTHER" id="PTHR42881">
    <property type="entry name" value="PROLYL ENDOPEPTIDASE"/>
    <property type="match status" value="1"/>
</dbReference>
<dbReference type="PANTHER" id="PTHR42881:SF2">
    <property type="entry name" value="PROLYL ENDOPEPTIDASE"/>
    <property type="match status" value="1"/>
</dbReference>
<evidence type="ECO:0000256" key="6">
    <source>
        <dbReference type="ARBA" id="ARBA00022825"/>
    </source>
</evidence>
<dbReference type="InterPro" id="IPR002471">
    <property type="entry name" value="Pept_S9_AS"/>
</dbReference>
<evidence type="ECO:0000256" key="7">
    <source>
        <dbReference type="SAM" id="SignalP"/>
    </source>
</evidence>
<dbReference type="AlphaFoldDB" id="A0A0A2M2T9"/>
<keyword evidence="6" id="KW-0720">Serine protease</keyword>
<keyword evidence="11" id="KW-1185">Reference proteome</keyword>
<dbReference type="Gene3D" id="2.130.10.120">
    <property type="entry name" value="Prolyl oligopeptidase, N-terminal domain"/>
    <property type="match status" value="1"/>
</dbReference>
<dbReference type="GO" id="GO:0006508">
    <property type="term" value="P:proteolysis"/>
    <property type="evidence" value="ECO:0007669"/>
    <property type="project" value="UniProtKB-KW"/>
</dbReference>
<organism evidence="10 11">
    <name type="scientific">Flavobacterium rivuli WB 3.3-2 = DSM 21788</name>
    <dbReference type="NCBI Taxonomy" id="1121895"/>
    <lineage>
        <taxon>Bacteria</taxon>
        <taxon>Pseudomonadati</taxon>
        <taxon>Bacteroidota</taxon>
        <taxon>Flavobacteriia</taxon>
        <taxon>Flavobacteriales</taxon>
        <taxon>Flavobacteriaceae</taxon>
        <taxon>Flavobacterium</taxon>
    </lineage>
</organism>
<evidence type="ECO:0000259" key="9">
    <source>
        <dbReference type="Pfam" id="PF02897"/>
    </source>
</evidence>
<accession>A0A0A2M2T9</accession>
<evidence type="ECO:0000259" key="8">
    <source>
        <dbReference type="Pfam" id="PF00326"/>
    </source>
</evidence>
<name>A0A0A2M2T9_9FLAO</name>
<proteinExistence type="inferred from homology"/>
<protein>
    <recommendedName>
        <fullName evidence="3">prolyl oligopeptidase</fullName>
        <ecNumber evidence="3">3.4.21.26</ecNumber>
    </recommendedName>
</protein>
<dbReference type="InterPro" id="IPR002470">
    <property type="entry name" value="Peptidase_S9A"/>
</dbReference>
<comment type="catalytic activity">
    <reaction evidence="1">
        <text>Hydrolysis of Pro-|-Xaa &gt;&gt; Ala-|-Xaa in oligopeptides.</text>
        <dbReference type="EC" id="3.4.21.26"/>
    </reaction>
</comment>
<dbReference type="EC" id="3.4.21.26" evidence="3"/>
<evidence type="ECO:0000256" key="5">
    <source>
        <dbReference type="ARBA" id="ARBA00022801"/>
    </source>
</evidence>
<dbReference type="SUPFAM" id="SSF53474">
    <property type="entry name" value="alpha/beta-Hydrolases"/>
    <property type="match status" value="1"/>
</dbReference>
<reference evidence="10 11" key="1">
    <citation type="submission" date="2013-09" db="EMBL/GenBank/DDBJ databases">
        <authorList>
            <person name="Zeng Z."/>
            <person name="Chen C."/>
        </authorList>
    </citation>
    <scope>NUCLEOTIDE SEQUENCE [LARGE SCALE GENOMIC DNA]</scope>
    <source>
        <strain evidence="10 11">WB 3.3-2</strain>
    </source>
</reference>
<dbReference type="Pfam" id="PF02897">
    <property type="entry name" value="Peptidase_S9_N"/>
    <property type="match status" value="1"/>
</dbReference>
<keyword evidence="4" id="KW-0645">Protease</keyword>
<dbReference type="PRINTS" id="PR00862">
    <property type="entry name" value="PROLIGOPTASE"/>
</dbReference>
<dbReference type="EMBL" id="JRLX01000016">
    <property type="protein sequence ID" value="KGO85763.1"/>
    <property type="molecule type" value="Genomic_DNA"/>
</dbReference>
<dbReference type="Gene3D" id="3.40.50.1820">
    <property type="entry name" value="alpha/beta hydrolase"/>
    <property type="match status" value="1"/>
</dbReference>
<evidence type="ECO:0000313" key="10">
    <source>
        <dbReference type="EMBL" id="KGO85763.1"/>
    </source>
</evidence>
<evidence type="ECO:0000313" key="11">
    <source>
        <dbReference type="Proteomes" id="UP000030152"/>
    </source>
</evidence>
<evidence type="ECO:0000256" key="4">
    <source>
        <dbReference type="ARBA" id="ARBA00022670"/>
    </source>
</evidence>
<dbReference type="InterPro" id="IPR051167">
    <property type="entry name" value="Prolyl_oligopep/macrocyclase"/>
</dbReference>
<evidence type="ECO:0000256" key="1">
    <source>
        <dbReference type="ARBA" id="ARBA00001070"/>
    </source>
</evidence>
<feature type="domain" description="Peptidase S9 prolyl oligopeptidase catalytic" evidence="8">
    <location>
        <begin position="483"/>
        <end position="696"/>
    </location>
</feature>
<dbReference type="PROSITE" id="PS00708">
    <property type="entry name" value="PRO_ENDOPEP_SER"/>
    <property type="match status" value="1"/>
</dbReference>